<name>A0A7J8W7M8_9ROSI</name>
<protein>
    <submittedName>
        <fullName evidence="1">Uncharacterized protein</fullName>
    </submittedName>
</protein>
<accession>A0A7J8W7M8</accession>
<gene>
    <name evidence="1" type="ORF">Goklo_024678</name>
</gene>
<dbReference type="Proteomes" id="UP000593573">
    <property type="component" value="Unassembled WGS sequence"/>
</dbReference>
<dbReference type="EMBL" id="JABFAB010239289">
    <property type="protein sequence ID" value="MBA0671051.1"/>
    <property type="molecule type" value="Genomic_DNA"/>
</dbReference>
<reference evidence="1 2" key="1">
    <citation type="journal article" date="2019" name="Genome Biol. Evol.">
        <title>Insights into the evolution of the New World diploid cottons (Gossypium, subgenus Houzingenia) based on genome sequencing.</title>
        <authorList>
            <person name="Grover C.E."/>
            <person name="Arick M.A. 2nd"/>
            <person name="Thrash A."/>
            <person name="Conover J.L."/>
            <person name="Sanders W.S."/>
            <person name="Peterson D.G."/>
            <person name="Frelichowski J.E."/>
            <person name="Scheffler J.A."/>
            <person name="Scheffler B.E."/>
            <person name="Wendel J.F."/>
        </authorList>
    </citation>
    <scope>NUCLEOTIDE SEQUENCE [LARGE SCALE GENOMIC DNA]</scope>
    <source>
        <strain evidence="1">57</strain>
        <tissue evidence="1">Leaf</tissue>
    </source>
</reference>
<sequence length="56" mass="6489">MEEEHGDIFTVFGLNGRRLHDSIIEASRYFSSDYCICLGRYETVYKVALSTRRVLA</sequence>
<evidence type="ECO:0000313" key="1">
    <source>
        <dbReference type="EMBL" id="MBA0671051.1"/>
    </source>
</evidence>
<organism evidence="1 2">
    <name type="scientific">Gossypium klotzschianum</name>
    <dbReference type="NCBI Taxonomy" id="34286"/>
    <lineage>
        <taxon>Eukaryota</taxon>
        <taxon>Viridiplantae</taxon>
        <taxon>Streptophyta</taxon>
        <taxon>Embryophyta</taxon>
        <taxon>Tracheophyta</taxon>
        <taxon>Spermatophyta</taxon>
        <taxon>Magnoliopsida</taxon>
        <taxon>eudicotyledons</taxon>
        <taxon>Gunneridae</taxon>
        <taxon>Pentapetalae</taxon>
        <taxon>rosids</taxon>
        <taxon>malvids</taxon>
        <taxon>Malvales</taxon>
        <taxon>Malvaceae</taxon>
        <taxon>Malvoideae</taxon>
        <taxon>Gossypium</taxon>
    </lineage>
</organism>
<evidence type="ECO:0000313" key="2">
    <source>
        <dbReference type="Proteomes" id="UP000593573"/>
    </source>
</evidence>
<dbReference type="AlphaFoldDB" id="A0A7J8W7M8"/>
<proteinExistence type="predicted"/>
<keyword evidence="2" id="KW-1185">Reference proteome</keyword>
<comment type="caution">
    <text evidence="1">The sequence shown here is derived from an EMBL/GenBank/DDBJ whole genome shotgun (WGS) entry which is preliminary data.</text>
</comment>
<feature type="non-terminal residue" evidence="1">
    <location>
        <position position="56"/>
    </location>
</feature>